<dbReference type="AlphaFoldDB" id="A0A8S4R7K8"/>
<evidence type="ECO:0000313" key="1">
    <source>
        <dbReference type="EMBL" id="CAH2230367.1"/>
    </source>
</evidence>
<dbReference type="PANTHER" id="PTHR16230">
    <property type="entry name" value="CAPPUCCINO"/>
    <property type="match status" value="1"/>
</dbReference>
<evidence type="ECO:0000313" key="2">
    <source>
        <dbReference type="Proteomes" id="UP000838756"/>
    </source>
</evidence>
<organism evidence="1 2">
    <name type="scientific">Pararge aegeria aegeria</name>
    <dbReference type="NCBI Taxonomy" id="348720"/>
    <lineage>
        <taxon>Eukaryota</taxon>
        <taxon>Metazoa</taxon>
        <taxon>Ecdysozoa</taxon>
        <taxon>Arthropoda</taxon>
        <taxon>Hexapoda</taxon>
        <taxon>Insecta</taxon>
        <taxon>Pterygota</taxon>
        <taxon>Neoptera</taxon>
        <taxon>Endopterygota</taxon>
        <taxon>Lepidoptera</taxon>
        <taxon>Glossata</taxon>
        <taxon>Ditrysia</taxon>
        <taxon>Papilionoidea</taxon>
        <taxon>Nymphalidae</taxon>
        <taxon>Satyrinae</taxon>
        <taxon>Satyrini</taxon>
        <taxon>Parargina</taxon>
        <taxon>Pararge</taxon>
    </lineage>
</organism>
<reference evidence="1" key="1">
    <citation type="submission" date="2022-03" db="EMBL/GenBank/DDBJ databases">
        <authorList>
            <person name="Lindestad O."/>
        </authorList>
    </citation>
    <scope>NUCLEOTIDE SEQUENCE</scope>
</reference>
<accession>A0A8S4R7K8</accession>
<dbReference type="Proteomes" id="UP000838756">
    <property type="component" value="Unassembled WGS sequence"/>
</dbReference>
<sequence>MLQEVASAYAEYFKLDLASGFKTVQDVIDNMITRLEELTSVLQMIKSKNSDCRNAVTEDISRYRHEVTILSKKIITLSNVVFKLHSNIEILEKQVEKAEADFGVQVDNKLISLLKPFLKRKDVNPRSTQQIIPPEAIMFKSVLDNFEGNNF</sequence>
<dbReference type="EMBL" id="CAKXAJ010024797">
    <property type="protein sequence ID" value="CAH2230367.1"/>
    <property type="molecule type" value="Genomic_DNA"/>
</dbReference>
<dbReference type="GO" id="GO:0031083">
    <property type="term" value="C:BLOC-1 complex"/>
    <property type="evidence" value="ECO:0007669"/>
    <property type="project" value="TreeGrafter"/>
</dbReference>
<proteinExistence type="predicted"/>
<dbReference type="InterPro" id="IPR024857">
    <property type="entry name" value="Cappuccino"/>
</dbReference>
<keyword evidence="2" id="KW-1185">Reference proteome</keyword>
<dbReference type="OrthoDB" id="2372305at2759"/>
<protein>
    <submittedName>
        <fullName evidence="1">Jg19184 protein</fullName>
    </submittedName>
</protein>
<gene>
    <name evidence="1" type="primary">jg19184</name>
    <name evidence="1" type="ORF">PAEG_LOCUS9584</name>
</gene>
<dbReference type="PANTHER" id="PTHR16230:SF3">
    <property type="entry name" value="BIOGENESIS OF LYSOSOMAL ORGANELLES COMPLEX-1, SUBUNIT 4, CAPPUCCINO"/>
    <property type="match status" value="1"/>
</dbReference>
<name>A0A8S4R7K8_9NEOP</name>
<comment type="caution">
    <text evidence="1">The sequence shown here is derived from an EMBL/GenBank/DDBJ whole genome shotgun (WGS) entry which is preliminary data.</text>
</comment>